<dbReference type="PANTHER" id="PTHR33969">
    <property type="entry name" value="SEGREGATION AND CONDENSATION PROTEIN A"/>
    <property type="match status" value="1"/>
</dbReference>
<dbReference type="PANTHER" id="PTHR33969:SF2">
    <property type="entry name" value="SEGREGATION AND CONDENSATION PROTEIN A"/>
    <property type="match status" value="1"/>
</dbReference>
<dbReference type="Proteomes" id="UP000178116">
    <property type="component" value="Unassembled WGS sequence"/>
</dbReference>
<protein>
    <recommendedName>
        <fullName evidence="1">Segregation and condensation protein A</fullName>
    </recommendedName>
</protein>
<dbReference type="Gene3D" id="1.10.10.580">
    <property type="entry name" value="Structural maintenance of chromosome 1. Chain E"/>
    <property type="match status" value="1"/>
</dbReference>
<sequence length="233" mass="26090">MYRVKLSQFEGPLAALLDLIEKRKLSINEISLAKVTDQYVEYLKSLEGFPMEEVAGFIAVASTLLLIKSSSLISSLELSEEETGDIKDLERRLKLYKLMKGATFILGRNFGKNLMFGREAFLGCSFDFLEPKGATKEKLFSALSMIVKNLPQKEILPNALVKKTVSLEKKISEIISRIQKQIEISFSEAFSEKNGKIEVIVGFLAILELIKRGFVAVEQAAIFDSIKIKKNTA</sequence>
<accession>A0A1G2LUX4</accession>
<gene>
    <name evidence="2" type="ORF">A3A10_03030</name>
</gene>
<evidence type="ECO:0000256" key="1">
    <source>
        <dbReference type="ARBA" id="ARBA00044777"/>
    </source>
</evidence>
<dbReference type="Gene3D" id="6.10.250.2410">
    <property type="match status" value="1"/>
</dbReference>
<reference evidence="2 3" key="1">
    <citation type="journal article" date="2016" name="Nat. Commun.">
        <title>Thousands of microbial genomes shed light on interconnected biogeochemical processes in an aquifer system.</title>
        <authorList>
            <person name="Anantharaman K."/>
            <person name="Brown C.T."/>
            <person name="Hug L.A."/>
            <person name="Sharon I."/>
            <person name="Castelle C.J."/>
            <person name="Probst A.J."/>
            <person name="Thomas B.C."/>
            <person name="Singh A."/>
            <person name="Wilkins M.J."/>
            <person name="Karaoz U."/>
            <person name="Brodie E.L."/>
            <person name="Williams K.H."/>
            <person name="Hubbard S.S."/>
            <person name="Banfield J.F."/>
        </authorList>
    </citation>
    <scope>NUCLEOTIDE SEQUENCE [LARGE SCALE GENOMIC DNA]</scope>
</reference>
<organism evidence="2 3">
    <name type="scientific">Candidatus Tagabacteria bacterium RIFCSPLOWO2_01_FULL_42_9</name>
    <dbReference type="NCBI Taxonomy" id="1802296"/>
    <lineage>
        <taxon>Bacteria</taxon>
        <taxon>Candidatus Tagaibacteriota</taxon>
    </lineage>
</organism>
<dbReference type="InterPro" id="IPR003768">
    <property type="entry name" value="ScpA"/>
</dbReference>
<dbReference type="EMBL" id="MHRA01000045">
    <property type="protein sequence ID" value="OHA14672.1"/>
    <property type="molecule type" value="Genomic_DNA"/>
</dbReference>
<evidence type="ECO:0000313" key="3">
    <source>
        <dbReference type="Proteomes" id="UP000178116"/>
    </source>
</evidence>
<dbReference type="Pfam" id="PF02616">
    <property type="entry name" value="SMC_ScpA"/>
    <property type="match status" value="2"/>
</dbReference>
<name>A0A1G2LUX4_9BACT</name>
<comment type="caution">
    <text evidence="2">The sequence shown here is derived from an EMBL/GenBank/DDBJ whole genome shotgun (WGS) entry which is preliminary data.</text>
</comment>
<dbReference type="InterPro" id="IPR023093">
    <property type="entry name" value="ScpA-like_C"/>
</dbReference>
<proteinExistence type="predicted"/>
<evidence type="ECO:0000313" key="2">
    <source>
        <dbReference type="EMBL" id="OHA14672.1"/>
    </source>
</evidence>
<dbReference type="AlphaFoldDB" id="A0A1G2LUX4"/>